<keyword evidence="1" id="KW-0843">Virulence</keyword>
<evidence type="ECO:0000313" key="3">
    <source>
        <dbReference type="EMBL" id="GMF33767.1"/>
    </source>
</evidence>
<dbReference type="InterPro" id="IPR043504">
    <property type="entry name" value="Peptidase_S1_PA_chymotrypsin"/>
</dbReference>
<dbReference type="Pfam" id="PF13365">
    <property type="entry name" value="Trypsin_2"/>
    <property type="match status" value="1"/>
</dbReference>
<sequence>MSDMGPVIHHQLEEEPQSDESQQRYRKLGLTGFVTLLLVTAYCTSPLDRTSNLRSIEFAPMQTDDTQGDEATDTSDSGATSTSESRLRTINIGIGCPEFQVAFDGATPGDSTPFRSFTLIKGVGYAYVALHFSKLWMPRGTSVVLRAVEGFDTPDRTLNLSESYPSGYSYDNVLASPILAKEFRIEFYRSEGNQDSVDDDLIAETFSVTDSDSKCFGFVVDSYYYVLMDDSNPIVATDESLCVTDNTKRAICYYADNTTQTAYLASRAVARLNIPKGSGESASCTGWLLGNQGHILTNYHCVSTDAEATGTTVEFMAEESACSDGVSCRSNECGGKMVSFTTIAVHLSEALDYALLKLPTNGAQTAQTYGYLRLKTREGVVGEQLYIPQHPMGKNKRISLEDDFSTNLALQSLSASTCGAIGYAYSGDTKIGSSGSPVLSFSDHGVVALHHCGEMCANTGIPAKDIIADLKANGVDVAEFDGIDDGSSHSANSERFPQYTPPVPEAAQPLTSRLTLDGAIILASGYVSVDKIEFTLSRDTEVSFSVVSVEIADNDTFIDLNGDCRASYLDSNMYLFPKGSSTPVFFVDDSEVSANTEDGSINYRDPFTFTFLKRGSYILAVAPMGSSGDDALAGKTKAEYPPEIYSCRTRSSYGSYRLKVSSTIGENPFTFTSLPAAIGIDPSLCHKTAETICAG</sequence>
<dbReference type="Gene3D" id="2.40.10.10">
    <property type="entry name" value="Trypsin-like serine proteases"/>
    <property type="match status" value="2"/>
</dbReference>
<gene>
    <name evidence="3" type="ORF">Pfra01_000846300</name>
</gene>
<evidence type="ECO:0000256" key="1">
    <source>
        <dbReference type="ARBA" id="ARBA00023026"/>
    </source>
</evidence>
<reference evidence="3" key="1">
    <citation type="submission" date="2023-04" db="EMBL/GenBank/DDBJ databases">
        <title>Phytophthora fragariaefolia NBRC 109709.</title>
        <authorList>
            <person name="Ichikawa N."/>
            <person name="Sato H."/>
            <person name="Tonouchi N."/>
        </authorList>
    </citation>
    <scope>NUCLEOTIDE SEQUENCE</scope>
    <source>
        <strain evidence="3">NBRC 109709</strain>
    </source>
</reference>
<protein>
    <submittedName>
        <fullName evidence="3">Unnamed protein product</fullName>
    </submittedName>
</protein>
<dbReference type="Proteomes" id="UP001165121">
    <property type="component" value="Unassembled WGS sequence"/>
</dbReference>
<keyword evidence="4" id="KW-1185">Reference proteome</keyword>
<organism evidence="3 4">
    <name type="scientific">Phytophthora fragariaefolia</name>
    <dbReference type="NCBI Taxonomy" id="1490495"/>
    <lineage>
        <taxon>Eukaryota</taxon>
        <taxon>Sar</taxon>
        <taxon>Stramenopiles</taxon>
        <taxon>Oomycota</taxon>
        <taxon>Peronosporomycetes</taxon>
        <taxon>Peronosporales</taxon>
        <taxon>Peronosporaceae</taxon>
        <taxon>Phytophthora</taxon>
    </lineage>
</organism>
<evidence type="ECO:0000256" key="2">
    <source>
        <dbReference type="SAM" id="MobiDB-lite"/>
    </source>
</evidence>
<dbReference type="PANTHER" id="PTHR36234">
    <property type="entry name" value="LYSYL ENDOPEPTIDASE"/>
    <property type="match status" value="1"/>
</dbReference>
<accession>A0A9W7CM59</accession>
<name>A0A9W7CM59_9STRA</name>
<feature type="region of interest" description="Disordered" evidence="2">
    <location>
        <begin position="60"/>
        <end position="85"/>
    </location>
</feature>
<dbReference type="AlphaFoldDB" id="A0A9W7CM59"/>
<proteinExistence type="predicted"/>
<dbReference type="EMBL" id="BSXT01000765">
    <property type="protein sequence ID" value="GMF33767.1"/>
    <property type="molecule type" value="Genomic_DNA"/>
</dbReference>
<feature type="region of interest" description="Disordered" evidence="2">
    <location>
        <begin position="1"/>
        <end position="22"/>
    </location>
</feature>
<feature type="compositionally biased region" description="Low complexity" evidence="2">
    <location>
        <begin position="74"/>
        <end position="84"/>
    </location>
</feature>
<dbReference type="OrthoDB" id="100767at2759"/>
<comment type="caution">
    <text evidence="3">The sequence shown here is derived from an EMBL/GenBank/DDBJ whole genome shotgun (WGS) entry which is preliminary data.</text>
</comment>
<dbReference type="InterPro" id="IPR009003">
    <property type="entry name" value="Peptidase_S1_PA"/>
</dbReference>
<dbReference type="PANTHER" id="PTHR36234:SF5">
    <property type="entry name" value="LYSYL ENDOPEPTIDASE"/>
    <property type="match status" value="1"/>
</dbReference>
<dbReference type="SUPFAM" id="SSF50494">
    <property type="entry name" value="Trypsin-like serine proteases"/>
    <property type="match status" value="1"/>
</dbReference>
<evidence type="ECO:0000313" key="4">
    <source>
        <dbReference type="Proteomes" id="UP001165121"/>
    </source>
</evidence>